<dbReference type="GO" id="GO:0008977">
    <property type="term" value="F:prephenate dehydrogenase (NAD+) activity"/>
    <property type="evidence" value="ECO:0007669"/>
    <property type="project" value="InterPro"/>
</dbReference>
<name>A0A1S1YYY3_FLAPC</name>
<comment type="caution">
    <text evidence="3">The sequence shown here is derived from an EMBL/GenBank/DDBJ whole genome shotgun (WGS) entry which is preliminary data.</text>
</comment>
<dbReference type="GO" id="GO:0006571">
    <property type="term" value="P:tyrosine biosynthetic process"/>
    <property type="evidence" value="ECO:0007669"/>
    <property type="project" value="InterPro"/>
</dbReference>
<evidence type="ECO:0000313" key="4">
    <source>
        <dbReference type="Proteomes" id="UP000179797"/>
    </source>
</evidence>
<dbReference type="GO" id="GO:0070403">
    <property type="term" value="F:NAD+ binding"/>
    <property type="evidence" value="ECO:0007669"/>
    <property type="project" value="InterPro"/>
</dbReference>
<dbReference type="InterPro" id="IPR050812">
    <property type="entry name" value="Preph/Arog_dehydrog"/>
</dbReference>
<dbReference type="STRING" id="915059.NH26_07575"/>
<dbReference type="Proteomes" id="UP000179797">
    <property type="component" value="Unassembled WGS sequence"/>
</dbReference>
<dbReference type="InterPro" id="IPR046826">
    <property type="entry name" value="PDH_N"/>
</dbReference>
<organism evidence="3 4">
    <name type="scientific">Flammeovirga pacifica</name>
    <dbReference type="NCBI Taxonomy" id="915059"/>
    <lineage>
        <taxon>Bacteria</taxon>
        <taxon>Pseudomonadati</taxon>
        <taxon>Bacteroidota</taxon>
        <taxon>Cytophagia</taxon>
        <taxon>Cytophagales</taxon>
        <taxon>Flammeovirgaceae</taxon>
        <taxon>Flammeovirga</taxon>
    </lineage>
</organism>
<dbReference type="Gene3D" id="1.10.3660.10">
    <property type="entry name" value="6-phosphogluconate dehydrogenase C-terminal like domain"/>
    <property type="match status" value="1"/>
</dbReference>
<proteinExistence type="predicted"/>
<dbReference type="PANTHER" id="PTHR21363:SF0">
    <property type="entry name" value="PREPHENATE DEHYDROGENASE [NADP(+)]"/>
    <property type="match status" value="1"/>
</dbReference>
<keyword evidence="1" id="KW-0560">Oxidoreductase</keyword>
<dbReference type="Gene3D" id="3.40.50.720">
    <property type="entry name" value="NAD(P)-binding Rossmann-like Domain"/>
    <property type="match status" value="1"/>
</dbReference>
<reference evidence="3 4" key="1">
    <citation type="journal article" date="2012" name="Int. J. Syst. Evol. Microbiol.">
        <title>Flammeovirga pacifica sp. nov., isolated from deep-sea sediment.</title>
        <authorList>
            <person name="Xu H."/>
            <person name="Fu Y."/>
            <person name="Yang N."/>
            <person name="Ding Z."/>
            <person name="Lai Q."/>
            <person name="Zeng R."/>
        </authorList>
    </citation>
    <scope>NUCLEOTIDE SEQUENCE [LARGE SCALE GENOMIC DNA]</scope>
    <source>
        <strain evidence="4">DSM 24597 / LMG 26175 / WPAGA1</strain>
    </source>
</reference>
<evidence type="ECO:0000256" key="1">
    <source>
        <dbReference type="ARBA" id="ARBA00023002"/>
    </source>
</evidence>
<feature type="domain" description="Prephenate/arogenate dehydrogenase" evidence="2">
    <location>
        <begin position="31"/>
        <end position="303"/>
    </location>
</feature>
<dbReference type="InterPro" id="IPR003099">
    <property type="entry name" value="Prephen_DH"/>
</dbReference>
<dbReference type="SUPFAM" id="SSF48179">
    <property type="entry name" value="6-phosphogluconate dehydrogenase C-terminal domain-like"/>
    <property type="match status" value="1"/>
</dbReference>
<gene>
    <name evidence="3" type="ORF">NH26_07575</name>
</gene>
<dbReference type="InterPro" id="IPR008927">
    <property type="entry name" value="6-PGluconate_DH-like_C_sf"/>
</dbReference>
<dbReference type="PROSITE" id="PS51176">
    <property type="entry name" value="PDH_ADH"/>
    <property type="match status" value="1"/>
</dbReference>
<dbReference type="InterPro" id="IPR046825">
    <property type="entry name" value="PDH_C"/>
</dbReference>
<dbReference type="PANTHER" id="PTHR21363">
    <property type="entry name" value="PREPHENATE DEHYDROGENASE"/>
    <property type="match status" value="1"/>
</dbReference>
<dbReference type="AlphaFoldDB" id="A0A1S1YYY3"/>
<dbReference type="InterPro" id="IPR036291">
    <property type="entry name" value="NAD(P)-bd_dom_sf"/>
</dbReference>
<dbReference type="EMBL" id="JRYR02000001">
    <property type="protein sequence ID" value="OHX66219.1"/>
    <property type="molecule type" value="Genomic_DNA"/>
</dbReference>
<accession>A0A1S1YYY3</accession>
<evidence type="ECO:0000259" key="2">
    <source>
        <dbReference type="PROSITE" id="PS51176"/>
    </source>
</evidence>
<evidence type="ECO:0000313" key="3">
    <source>
        <dbReference type="EMBL" id="OHX66219.1"/>
    </source>
</evidence>
<dbReference type="GO" id="GO:0004665">
    <property type="term" value="F:prephenate dehydrogenase (NADP+) activity"/>
    <property type="evidence" value="ECO:0007669"/>
    <property type="project" value="InterPro"/>
</dbReference>
<sequence>MQKVLLFNIQICGNFTNIKKLSEIIVELDRQKIGVVGGNKGLGSWVVSYFRSKGIDARFSCRGENSEFKSNLELAHWADIVVLAVPISAMSNVMEEVFPALDDKYLIDVCSVKKFVVEKYEQLRSVYTEVLPKYISMHPMFSHRIKSFDGNVVLFNYNDGAEDLETQLKEVFLADKGVVKDVEYIKHDKLMGLVQGLNHFNVFVSAKTMARFNEDFEDIKSVASPPYRIFIVFYTRYVMQNPMLYADIQMRNEYVYEVVRIFRDEMNKLFDIIQTRDRDQFMNYITDMQEFFSQNSGDIEVSSHLMQKLSQKLEDI</sequence>
<dbReference type="SUPFAM" id="SSF51735">
    <property type="entry name" value="NAD(P)-binding Rossmann-fold domains"/>
    <property type="match status" value="1"/>
</dbReference>
<dbReference type="Pfam" id="PF20463">
    <property type="entry name" value="PDH_C"/>
    <property type="match status" value="1"/>
</dbReference>
<protein>
    <recommendedName>
        <fullName evidence="2">Prephenate/arogenate dehydrogenase domain-containing protein</fullName>
    </recommendedName>
</protein>
<dbReference type="Pfam" id="PF02153">
    <property type="entry name" value="PDH_N"/>
    <property type="match status" value="1"/>
</dbReference>
<keyword evidence="4" id="KW-1185">Reference proteome</keyword>